<dbReference type="STRING" id="1043004.A0A074WR15"/>
<dbReference type="SMART" id="SM00398">
    <property type="entry name" value="HMG"/>
    <property type="match status" value="1"/>
</dbReference>
<evidence type="ECO:0000313" key="5">
    <source>
        <dbReference type="Proteomes" id="UP000027730"/>
    </source>
</evidence>
<dbReference type="GO" id="GO:0003677">
    <property type="term" value="F:DNA binding"/>
    <property type="evidence" value="ECO:0007669"/>
    <property type="project" value="UniProtKB-UniRule"/>
</dbReference>
<dbReference type="EMBL" id="KL584708">
    <property type="protein sequence ID" value="KEQ74049.1"/>
    <property type="molecule type" value="Genomic_DNA"/>
</dbReference>
<dbReference type="GO" id="GO:0005634">
    <property type="term" value="C:nucleus"/>
    <property type="evidence" value="ECO:0007669"/>
    <property type="project" value="UniProtKB-UniRule"/>
</dbReference>
<reference evidence="4 5" key="1">
    <citation type="journal article" date="2014" name="BMC Genomics">
        <title>Genome sequencing of four Aureobasidium pullulans varieties: biotechnological potential, stress tolerance, and description of new species.</title>
        <authorList>
            <person name="Gostin Ar C."/>
            <person name="Ohm R.A."/>
            <person name="Kogej T."/>
            <person name="Sonjak S."/>
            <person name="Turk M."/>
            <person name="Zajc J."/>
            <person name="Zalar P."/>
            <person name="Grube M."/>
            <person name="Sun H."/>
            <person name="Han J."/>
            <person name="Sharma A."/>
            <person name="Chiniquy J."/>
            <person name="Ngan C.Y."/>
            <person name="Lipzen A."/>
            <person name="Barry K."/>
            <person name="Grigoriev I.V."/>
            <person name="Gunde-Cimerman N."/>
        </authorList>
    </citation>
    <scope>NUCLEOTIDE SEQUENCE [LARGE SCALE GENOMIC DNA]</scope>
    <source>
        <strain evidence="4 5">CBS 147.97</strain>
    </source>
</reference>
<dbReference type="Gene3D" id="1.10.30.10">
    <property type="entry name" value="High mobility group box domain"/>
    <property type="match status" value="2"/>
</dbReference>
<dbReference type="HOGENOM" id="CLU_048021_1_0_1"/>
<feature type="DNA-binding region" description="HMG box" evidence="1">
    <location>
        <begin position="215"/>
        <end position="281"/>
    </location>
</feature>
<dbReference type="Proteomes" id="UP000027730">
    <property type="component" value="Unassembled WGS sequence"/>
</dbReference>
<keyword evidence="5" id="KW-1185">Reference proteome</keyword>
<dbReference type="PROSITE" id="PS50118">
    <property type="entry name" value="HMG_BOX_2"/>
    <property type="match status" value="1"/>
</dbReference>
<accession>A0A074WR15</accession>
<gene>
    <name evidence="4" type="ORF">M436DRAFT_45427</name>
</gene>
<organism evidence="4 5">
    <name type="scientific">Aureobasidium namibiae CBS 147.97</name>
    <dbReference type="NCBI Taxonomy" id="1043004"/>
    <lineage>
        <taxon>Eukaryota</taxon>
        <taxon>Fungi</taxon>
        <taxon>Dikarya</taxon>
        <taxon>Ascomycota</taxon>
        <taxon>Pezizomycotina</taxon>
        <taxon>Dothideomycetes</taxon>
        <taxon>Dothideomycetidae</taxon>
        <taxon>Dothideales</taxon>
        <taxon>Saccotheciaceae</taxon>
        <taxon>Aureobasidium</taxon>
    </lineage>
</organism>
<feature type="region of interest" description="Disordered" evidence="2">
    <location>
        <begin position="288"/>
        <end position="307"/>
    </location>
</feature>
<evidence type="ECO:0000256" key="2">
    <source>
        <dbReference type="SAM" id="MobiDB-lite"/>
    </source>
</evidence>
<dbReference type="InterPro" id="IPR036910">
    <property type="entry name" value="HMG_box_dom_sf"/>
</dbReference>
<evidence type="ECO:0000256" key="1">
    <source>
        <dbReference type="PROSITE-ProRule" id="PRU00267"/>
    </source>
</evidence>
<proteinExistence type="predicted"/>
<evidence type="ECO:0000259" key="3">
    <source>
        <dbReference type="PROSITE" id="PS50118"/>
    </source>
</evidence>
<dbReference type="AlphaFoldDB" id="A0A074WR15"/>
<name>A0A074WR15_9PEZI</name>
<dbReference type="SUPFAM" id="SSF47095">
    <property type="entry name" value="HMG-box"/>
    <property type="match status" value="2"/>
</dbReference>
<dbReference type="OrthoDB" id="1919336at2759"/>
<feature type="domain" description="HMG box" evidence="3">
    <location>
        <begin position="215"/>
        <end position="281"/>
    </location>
</feature>
<dbReference type="InterPro" id="IPR009071">
    <property type="entry name" value="HMG_box_dom"/>
</dbReference>
<feature type="compositionally biased region" description="Basic and acidic residues" evidence="2">
    <location>
        <begin position="34"/>
        <end position="48"/>
    </location>
</feature>
<evidence type="ECO:0000313" key="4">
    <source>
        <dbReference type="EMBL" id="KEQ74049.1"/>
    </source>
</evidence>
<keyword evidence="1" id="KW-0539">Nucleus</keyword>
<protein>
    <recommendedName>
        <fullName evidence="3">HMG box domain-containing protein</fullName>
    </recommendedName>
</protein>
<dbReference type="RefSeq" id="XP_013428036.1">
    <property type="nucleotide sequence ID" value="XM_013572582.1"/>
</dbReference>
<sequence length="307" mass="33931">MLALRLPLRLAARAAPSHARLASPIVASSLSATREYRTKADGSADTKKPTKKTTKKSAAPISKSAQKKADAKAAYKLLSPEEKAEISATAKEAKKKEDIKLLKAQALAPPKYRQVNLWSIYIKENLAGKTGNGQATEHIKALAQDFRNITSREREHLNHLMTEHNAKSLREFQEWLNSHTPAQIKVANQARARLRKLGAEGKKSQFAPIKDARLLKRPSGPYLHYHMDRLASGDFRNVSTIDASKDISVEFKALSASEKKKYEDLAAKGLEKYLREHLEVYGYESPLASKPAKKALAEADAGVEPST</sequence>
<dbReference type="GeneID" id="25410338"/>
<keyword evidence="1" id="KW-0238">DNA-binding</keyword>
<feature type="region of interest" description="Disordered" evidence="2">
    <location>
        <begin position="34"/>
        <end position="65"/>
    </location>
</feature>